<name>A0ABN6YY91_9FIRM</name>
<evidence type="ECO:0000313" key="1">
    <source>
        <dbReference type="EMBL" id="BDZ78367.1"/>
    </source>
</evidence>
<evidence type="ECO:0000313" key="2">
    <source>
        <dbReference type="Proteomes" id="UP001305815"/>
    </source>
</evidence>
<proteinExistence type="predicted"/>
<accession>A0ABN6YY91</accession>
<dbReference type="EMBL" id="AP027742">
    <property type="protein sequence ID" value="BDZ78367.1"/>
    <property type="molecule type" value="Genomic_DNA"/>
</dbReference>
<keyword evidence="2" id="KW-1185">Reference proteome</keyword>
<dbReference type="Proteomes" id="UP001305815">
    <property type="component" value="Chromosome"/>
</dbReference>
<dbReference type="NCBIfam" id="TIGR03172">
    <property type="entry name" value="selenium cofactor biosynthesis protein YqeC"/>
    <property type="match status" value="1"/>
</dbReference>
<gene>
    <name evidence="1" type="ORF">Lac1_25500</name>
</gene>
<dbReference type="Pfam" id="PF19842">
    <property type="entry name" value="YqeC"/>
    <property type="match status" value="1"/>
</dbReference>
<protein>
    <recommendedName>
        <fullName evidence="3">Selenium-dependent hydroxylase accessory protein YqeC</fullName>
    </recommendedName>
</protein>
<organism evidence="1 2">
    <name type="scientific">Claveliimonas bilis</name>
    <dbReference type="NCBI Taxonomy" id="3028070"/>
    <lineage>
        <taxon>Bacteria</taxon>
        <taxon>Bacillati</taxon>
        <taxon>Bacillota</taxon>
        <taxon>Clostridia</taxon>
        <taxon>Lachnospirales</taxon>
        <taxon>Lachnospiraceae</taxon>
        <taxon>Claveliimonas</taxon>
    </lineage>
</organism>
<sequence>MTVERHMKGADITAVNSRRAVNIIKEMQREEKKIVEKWEKGRLCPFPGILEALGVCPDAAERISVAGAGGKTSLIKALVEEYNARNLPTVVTTTTHMYAEEKPYFLLEPSEEKMIQILNREGKIFLGKKAEAGKMQMPDEVWMEKLLQLSCPVLIEADGARRMPIKVPGEQEPVFRKETGRILYVYGMDAIGRPLEEVCFRAEEAARILGKKMGEPVLPQDIARLAMHQRGGAKGVNKAVKYALIFNKTDLPGKKEAAREICEILQECGYENPILCLGNLDRRYTQELSSAGRGEHRKR</sequence>
<reference evidence="2" key="1">
    <citation type="journal article" date="2023" name="Int. J. Syst. Evol. Microbiol.">
        <title>Claveliimonas bilis gen. nov., sp. nov., deoxycholic acid-producing bacteria isolated from human faeces, and reclassification of Sellimonas monacensis Zenner et al. 2021 as Claveliimonas monacensis comb. nov.</title>
        <authorList>
            <person name="Hisatomi A."/>
            <person name="Kastawa N.W.E.P.G."/>
            <person name="Song I."/>
            <person name="Ohkuma M."/>
            <person name="Fukiya S."/>
            <person name="Sakamoto M."/>
        </authorList>
    </citation>
    <scope>NUCLEOTIDE SEQUENCE [LARGE SCALE GENOMIC DNA]</scope>
    <source>
        <strain evidence="2">12BBH14</strain>
    </source>
</reference>
<evidence type="ECO:0008006" key="3">
    <source>
        <dbReference type="Google" id="ProtNLM"/>
    </source>
</evidence>
<dbReference type="InterPro" id="IPR017587">
    <property type="entry name" value="YqeC"/>
</dbReference>